<keyword evidence="2" id="KW-0805">Transcription regulation</keyword>
<evidence type="ECO:0000256" key="3">
    <source>
        <dbReference type="ARBA" id="ARBA00023125"/>
    </source>
</evidence>
<dbReference type="RefSeq" id="WP_054521423.1">
    <property type="nucleotide sequence ID" value="NZ_LGKO01000003.1"/>
</dbReference>
<accession>A0A0P6XSZ0</accession>
<keyword evidence="7" id="KW-1185">Reference proteome</keyword>
<dbReference type="EMBL" id="LGKO01000003">
    <property type="protein sequence ID" value="KPL83436.1"/>
    <property type="molecule type" value="Genomic_DNA"/>
</dbReference>
<dbReference type="SUPFAM" id="SSF47413">
    <property type="entry name" value="lambda repressor-like DNA-binding domains"/>
    <property type="match status" value="1"/>
</dbReference>
<dbReference type="GO" id="GO:0000976">
    <property type="term" value="F:transcription cis-regulatory region binding"/>
    <property type="evidence" value="ECO:0007669"/>
    <property type="project" value="TreeGrafter"/>
</dbReference>
<proteinExistence type="predicted"/>
<dbReference type="OrthoDB" id="3227375at2"/>
<dbReference type="PATRIC" id="fig|869279.4.peg.2826"/>
<dbReference type="Pfam" id="PF00356">
    <property type="entry name" value="LacI"/>
    <property type="match status" value="1"/>
</dbReference>
<keyword evidence="1" id="KW-0678">Repressor</keyword>
<gene>
    <name evidence="6" type="ORF">SE15_07130</name>
</gene>
<keyword evidence="3" id="KW-0238">DNA-binding</keyword>
<name>A0A0P6XSZ0_9CHLR</name>
<dbReference type="InterPro" id="IPR000843">
    <property type="entry name" value="HTH_LacI"/>
</dbReference>
<comment type="caution">
    <text evidence="6">The sequence shown here is derived from an EMBL/GenBank/DDBJ whole genome shotgun (WGS) entry which is preliminary data.</text>
</comment>
<dbReference type="Gene3D" id="3.40.50.2300">
    <property type="match status" value="2"/>
</dbReference>
<keyword evidence="4" id="KW-0804">Transcription</keyword>
<dbReference type="PANTHER" id="PTHR30146">
    <property type="entry name" value="LACI-RELATED TRANSCRIPTIONAL REPRESSOR"/>
    <property type="match status" value="1"/>
</dbReference>
<dbReference type="InterPro" id="IPR028082">
    <property type="entry name" value="Peripla_BP_I"/>
</dbReference>
<feature type="domain" description="HTH lacI-type" evidence="5">
    <location>
        <begin position="2"/>
        <end position="56"/>
    </location>
</feature>
<evidence type="ECO:0000313" key="6">
    <source>
        <dbReference type="EMBL" id="KPL83436.1"/>
    </source>
</evidence>
<dbReference type="PROSITE" id="PS00356">
    <property type="entry name" value="HTH_LACI_1"/>
    <property type="match status" value="1"/>
</dbReference>
<organism evidence="6 7">
    <name type="scientific">Thermanaerothrix daxensis</name>
    <dbReference type="NCBI Taxonomy" id="869279"/>
    <lineage>
        <taxon>Bacteria</taxon>
        <taxon>Bacillati</taxon>
        <taxon>Chloroflexota</taxon>
        <taxon>Anaerolineae</taxon>
        <taxon>Anaerolineales</taxon>
        <taxon>Anaerolineaceae</taxon>
        <taxon>Thermanaerothrix</taxon>
    </lineage>
</organism>
<dbReference type="PROSITE" id="PS50932">
    <property type="entry name" value="HTH_LACI_2"/>
    <property type="match status" value="1"/>
</dbReference>
<dbReference type="CDD" id="cd01392">
    <property type="entry name" value="HTH_LacI"/>
    <property type="match status" value="1"/>
</dbReference>
<protein>
    <submittedName>
        <fullName evidence="6">LacI family transcriptional regulator</fullName>
    </submittedName>
</protein>
<reference evidence="6 7" key="1">
    <citation type="submission" date="2015-07" db="EMBL/GenBank/DDBJ databases">
        <title>Whole genome sequence of Thermanaerothrix daxensis DSM 23592.</title>
        <authorList>
            <person name="Hemp J."/>
            <person name="Ward L.M."/>
            <person name="Pace L.A."/>
            <person name="Fischer W.W."/>
        </authorList>
    </citation>
    <scope>NUCLEOTIDE SEQUENCE [LARGE SCALE GENOMIC DNA]</scope>
    <source>
        <strain evidence="6 7">GNS-1</strain>
    </source>
</reference>
<evidence type="ECO:0000313" key="7">
    <source>
        <dbReference type="Proteomes" id="UP000050544"/>
    </source>
</evidence>
<evidence type="ECO:0000256" key="2">
    <source>
        <dbReference type="ARBA" id="ARBA00023015"/>
    </source>
</evidence>
<dbReference type="SUPFAM" id="SSF53822">
    <property type="entry name" value="Periplasmic binding protein-like I"/>
    <property type="match status" value="1"/>
</dbReference>
<dbReference type="Pfam" id="PF13377">
    <property type="entry name" value="Peripla_BP_3"/>
    <property type="match status" value="1"/>
</dbReference>
<evidence type="ECO:0000256" key="4">
    <source>
        <dbReference type="ARBA" id="ARBA00023163"/>
    </source>
</evidence>
<evidence type="ECO:0000256" key="1">
    <source>
        <dbReference type="ARBA" id="ARBA00022491"/>
    </source>
</evidence>
<sequence length="333" mass="36595">MPTIREVAARAGVSPTTVSHVINNTRFVSPEARERVLQAMEELGYRPNVLARSLRRGETRTLGLILPDSANPFFAEIARAIEDAAFHEGYNVILGNSENELEKERLYVDVLITKQVDGLIFVAAGDRSQSLEDLVGRGVPVVVVDRQLIALEVDTVLADNLQGGLLATRHLIRLGHRRLGCITGPSHLTPSAQRVIGYRQALVEAGLPVDEDLIVRGDFSPRSGYLATRRLFTLAHPPTAIFACNDMMAIGALRALAELGRRVPEEVAVVGFDDIELASYTTPPLTTVRQDKVALGRAAVQLLLERIADRRLPARRQVIPTTLIERETTRRVA</sequence>
<dbReference type="InterPro" id="IPR046335">
    <property type="entry name" value="LacI/GalR-like_sensor"/>
</dbReference>
<dbReference type="GO" id="GO:0003700">
    <property type="term" value="F:DNA-binding transcription factor activity"/>
    <property type="evidence" value="ECO:0007669"/>
    <property type="project" value="TreeGrafter"/>
</dbReference>
<dbReference type="SMART" id="SM00354">
    <property type="entry name" value="HTH_LACI"/>
    <property type="match status" value="1"/>
</dbReference>
<dbReference type="Proteomes" id="UP000050544">
    <property type="component" value="Unassembled WGS sequence"/>
</dbReference>
<evidence type="ECO:0000259" key="5">
    <source>
        <dbReference type="PROSITE" id="PS50932"/>
    </source>
</evidence>
<dbReference type="AlphaFoldDB" id="A0A0P6XSZ0"/>
<dbReference type="STRING" id="869279.SE15_07130"/>
<dbReference type="PANTHER" id="PTHR30146:SF148">
    <property type="entry name" value="HTH-TYPE TRANSCRIPTIONAL REPRESSOR PURR-RELATED"/>
    <property type="match status" value="1"/>
</dbReference>
<dbReference type="Gene3D" id="1.10.260.40">
    <property type="entry name" value="lambda repressor-like DNA-binding domains"/>
    <property type="match status" value="1"/>
</dbReference>
<dbReference type="InterPro" id="IPR010982">
    <property type="entry name" value="Lambda_DNA-bd_dom_sf"/>
</dbReference>